<evidence type="ECO:0000313" key="3">
    <source>
        <dbReference type="Proteomes" id="UP001066276"/>
    </source>
</evidence>
<sequence length="273" mass="28750">MQFVSDLKESEHMRAKARPGILPVVKARDPNTQERCVNIEIITRSYIPAGTKLSRVRDLVSLLSGVAPSQTVHPRGGESSQEGARKLGNTHKRGHQVLQLFRGRDGVALPLSLWVPESDQQMTGSSPRQAKRLGCAQLLGSPGAATLHRAPATPGTRRSWSHPGPASLASQAAVRRISPQVRWEGAAPPGAASAVSAVPRQQSLFGSLRHGAGRRAAPFSEAVRSLGWRCLPTAPRHLSAPDPGPPEPGDTGAPSESRLGRKTGSGMAVGSGG</sequence>
<keyword evidence="3" id="KW-1185">Reference proteome</keyword>
<organism evidence="2 3">
    <name type="scientific">Pleurodeles waltl</name>
    <name type="common">Iberian ribbed newt</name>
    <dbReference type="NCBI Taxonomy" id="8319"/>
    <lineage>
        <taxon>Eukaryota</taxon>
        <taxon>Metazoa</taxon>
        <taxon>Chordata</taxon>
        <taxon>Craniata</taxon>
        <taxon>Vertebrata</taxon>
        <taxon>Euteleostomi</taxon>
        <taxon>Amphibia</taxon>
        <taxon>Batrachia</taxon>
        <taxon>Caudata</taxon>
        <taxon>Salamandroidea</taxon>
        <taxon>Salamandridae</taxon>
        <taxon>Pleurodelinae</taxon>
        <taxon>Pleurodeles</taxon>
    </lineage>
</organism>
<evidence type="ECO:0000256" key="1">
    <source>
        <dbReference type="SAM" id="MobiDB-lite"/>
    </source>
</evidence>
<evidence type="ECO:0000313" key="2">
    <source>
        <dbReference type="EMBL" id="KAJ1186581.1"/>
    </source>
</evidence>
<proteinExistence type="predicted"/>
<feature type="region of interest" description="Disordered" evidence="1">
    <location>
        <begin position="148"/>
        <end position="173"/>
    </location>
</feature>
<accession>A0AAV7UE20</accession>
<dbReference type="AlphaFoldDB" id="A0AAV7UE20"/>
<name>A0AAV7UE20_PLEWA</name>
<dbReference type="EMBL" id="JANPWB010000005">
    <property type="protein sequence ID" value="KAJ1186581.1"/>
    <property type="molecule type" value="Genomic_DNA"/>
</dbReference>
<dbReference type="Proteomes" id="UP001066276">
    <property type="component" value="Chromosome 3_1"/>
</dbReference>
<feature type="region of interest" description="Disordered" evidence="1">
    <location>
        <begin position="233"/>
        <end position="273"/>
    </location>
</feature>
<gene>
    <name evidence="2" type="ORF">NDU88_003362</name>
</gene>
<comment type="caution">
    <text evidence="2">The sequence shown here is derived from an EMBL/GenBank/DDBJ whole genome shotgun (WGS) entry which is preliminary data.</text>
</comment>
<protein>
    <submittedName>
        <fullName evidence="2">Uncharacterized protein</fullName>
    </submittedName>
</protein>
<reference evidence="2" key="1">
    <citation type="journal article" date="2022" name="bioRxiv">
        <title>Sequencing and chromosome-scale assembly of the giantPleurodeles waltlgenome.</title>
        <authorList>
            <person name="Brown T."/>
            <person name="Elewa A."/>
            <person name="Iarovenko S."/>
            <person name="Subramanian E."/>
            <person name="Araus A.J."/>
            <person name="Petzold A."/>
            <person name="Susuki M."/>
            <person name="Suzuki K.-i.T."/>
            <person name="Hayashi T."/>
            <person name="Toyoda A."/>
            <person name="Oliveira C."/>
            <person name="Osipova E."/>
            <person name="Leigh N.D."/>
            <person name="Simon A."/>
            <person name="Yun M.H."/>
        </authorList>
    </citation>
    <scope>NUCLEOTIDE SEQUENCE</scope>
    <source>
        <strain evidence="2">20211129_DDA</strain>
        <tissue evidence="2">Liver</tissue>
    </source>
</reference>